<dbReference type="Proteomes" id="UP000749646">
    <property type="component" value="Unassembled WGS sequence"/>
</dbReference>
<keyword evidence="1" id="KW-0175">Coiled coil</keyword>
<dbReference type="EMBL" id="JAAAHW010009394">
    <property type="protein sequence ID" value="KAF9941727.1"/>
    <property type="molecule type" value="Genomic_DNA"/>
</dbReference>
<dbReference type="OrthoDB" id="441210at2759"/>
<name>A0A9P6LU31_9FUNG</name>
<evidence type="ECO:0000313" key="3">
    <source>
        <dbReference type="Proteomes" id="UP000749646"/>
    </source>
</evidence>
<dbReference type="AlphaFoldDB" id="A0A9P6LU31"/>
<feature type="coiled-coil region" evidence="1">
    <location>
        <begin position="74"/>
        <end position="115"/>
    </location>
</feature>
<keyword evidence="3" id="KW-1185">Reference proteome</keyword>
<dbReference type="GO" id="GO:0061630">
    <property type="term" value="F:ubiquitin protein ligase activity"/>
    <property type="evidence" value="ECO:0007669"/>
    <property type="project" value="InterPro"/>
</dbReference>
<organism evidence="2 3">
    <name type="scientific">Modicella reniformis</name>
    <dbReference type="NCBI Taxonomy" id="1440133"/>
    <lineage>
        <taxon>Eukaryota</taxon>
        <taxon>Fungi</taxon>
        <taxon>Fungi incertae sedis</taxon>
        <taxon>Mucoromycota</taxon>
        <taxon>Mortierellomycotina</taxon>
        <taxon>Mortierellomycetes</taxon>
        <taxon>Mortierellales</taxon>
        <taxon>Mortierellaceae</taxon>
        <taxon>Modicella</taxon>
    </lineage>
</organism>
<evidence type="ECO:0000313" key="2">
    <source>
        <dbReference type="EMBL" id="KAF9941727.1"/>
    </source>
</evidence>
<accession>A0A9P6LU31</accession>
<dbReference type="PANTHER" id="PTHR14305:SF0">
    <property type="entry name" value="E3 UBIQUITIN-PROTEIN LIGASE CCNB1IP1"/>
    <property type="match status" value="1"/>
</dbReference>
<sequence length="162" mass="19254">MEICTRAISFWTYQTSQEAKYQEMTQKALEDKLSLYGKQQHRMTREVNVELTSLRDTVSGIVHDHFLLDVPKDVDGLQKDIEQEKRKVADMSEQLEEKTRQLSKLRTMYERQKRRPLYTEVPQQTLQQHLRDVSLGSETDPYRPCGTIVCGFWSNTRYWDVY</sequence>
<dbReference type="GO" id="GO:0000795">
    <property type="term" value="C:synaptonemal complex"/>
    <property type="evidence" value="ECO:0007669"/>
    <property type="project" value="InterPro"/>
</dbReference>
<gene>
    <name evidence="2" type="primary">CCNB1IP1</name>
    <name evidence="2" type="ORF">BGZ65_001735</name>
</gene>
<reference evidence="2" key="1">
    <citation type="journal article" date="2020" name="Fungal Divers.">
        <title>Resolving the Mortierellaceae phylogeny through synthesis of multi-gene phylogenetics and phylogenomics.</title>
        <authorList>
            <person name="Vandepol N."/>
            <person name="Liber J."/>
            <person name="Desiro A."/>
            <person name="Na H."/>
            <person name="Kennedy M."/>
            <person name="Barry K."/>
            <person name="Grigoriev I.V."/>
            <person name="Miller A.N."/>
            <person name="O'Donnell K."/>
            <person name="Stajich J.E."/>
            <person name="Bonito G."/>
        </authorList>
    </citation>
    <scope>NUCLEOTIDE SEQUENCE</scope>
    <source>
        <strain evidence="2">MES-2147</strain>
    </source>
</reference>
<dbReference type="InterPro" id="IPR042448">
    <property type="entry name" value="CCNB1IP1"/>
</dbReference>
<protein>
    <submittedName>
        <fullName evidence="2">Cyclin B1 interacting protein 1, E3 ubiquitin protein ligase</fullName>
    </submittedName>
</protein>
<dbReference type="PANTHER" id="PTHR14305">
    <property type="entry name" value="E3 UBIQUITIN-PROTEIN LIGASE CCNB1IP1"/>
    <property type="match status" value="1"/>
</dbReference>
<dbReference type="GO" id="GO:0007131">
    <property type="term" value="P:reciprocal meiotic recombination"/>
    <property type="evidence" value="ECO:0007669"/>
    <property type="project" value="InterPro"/>
</dbReference>
<evidence type="ECO:0000256" key="1">
    <source>
        <dbReference type="SAM" id="Coils"/>
    </source>
</evidence>
<comment type="caution">
    <text evidence="2">The sequence shown here is derived from an EMBL/GenBank/DDBJ whole genome shotgun (WGS) entry which is preliminary data.</text>
</comment>
<proteinExistence type="predicted"/>